<evidence type="ECO:0000256" key="1">
    <source>
        <dbReference type="SAM" id="MobiDB-lite"/>
    </source>
</evidence>
<reference evidence="2 3" key="1">
    <citation type="submission" date="2023-11" db="EMBL/GenBank/DDBJ databases">
        <title>From the Deep-Sea to the Surface: Bacterial Genomes Isolated from the Moytirra Hydrothermal Vent Plume.</title>
        <authorList>
            <person name="Major S.R."/>
        </authorList>
    </citation>
    <scope>NUCLEOTIDE SEQUENCE [LARGE SCALE GENOMIC DNA]</scope>
    <source>
        <strain evidence="2 3">OXR-9</strain>
    </source>
</reference>
<name>A0ABZ0UZM7_9RHOB</name>
<organism evidence="2 3">
    <name type="scientific">Sulfitobacter faviae</name>
    <dbReference type="NCBI Taxonomy" id="1775881"/>
    <lineage>
        <taxon>Bacteria</taxon>
        <taxon>Pseudomonadati</taxon>
        <taxon>Pseudomonadota</taxon>
        <taxon>Alphaproteobacteria</taxon>
        <taxon>Rhodobacterales</taxon>
        <taxon>Roseobacteraceae</taxon>
        <taxon>Sulfitobacter</taxon>
    </lineage>
</organism>
<accession>A0ABZ0UZM7</accession>
<feature type="region of interest" description="Disordered" evidence="1">
    <location>
        <begin position="1"/>
        <end position="20"/>
    </location>
</feature>
<dbReference type="RefSeq" id="WP_322328123.1">
    <property type="nucleotide sequence ID" value="NZ_CP139725.1"/>
</dbReference>
<proteinExistence type="predicted"/>
<dbReference type="Proteomes" id="UP001326567">
    <property type="component" value="Chromosome"/>
</dbReference>
<evidence type="ECO:0008006" key="4">
    <source>
        <dbReference type="Google" id="ProtNLM"/>
    </source>
</evidence>
<sequence>MSKKDKSVCDMLSGGSDKRQTVGARIERRLEVLQSWLREGVPADKAIPKSLTAVRLWDDPELGIESIRSPNEFTKTHHTYGDRVREVAVLLSELRRESGSSAKAGAGRTARALPSFDRRAFERQLEATVSQWHSEREQRLREQKRADSAEARSVLLLEENALKDQLIADLRRQIGAFKGLRVMK</sequence>
<evidence type="ECO:0000313" key="3">
    <source>
        <dbReference type="Proteomes" id="UP001326567"/>
    </source>
</evidence>
<keyword evidence="3" id="KW-1185">Reference proteome</keyword>
<dbReference type="EMBL" id="CP139725">
    <property type="protein sequence ID" value="WPZ20997.1"/>
    <property type="molecule type" value="Genomic_DNA"/>
</dbReference>
<protein>
    <recommendedName>
        <fullName evidence="4">Replication region DNA-binding N-term</fullName>
    </recommendedName>
</protein>
<gene>
    <name evidence="2" type="ORF">T7987_12525</name>
</gene>
<evidence type="ECO:0000313" key="2">
    <source>
        <dbReference type="EMBL" id="WPZ20997.1"/>
    </source>
</evidence>